<dbReference type="Gene3D" id="3.90.400.10">
    <property type="entry name" value="Oligo-1,6-glucosidase, Domain 2"/>
    <property type="match status" value="1"/>
</dbReference>
<dbReference type="InterPro" id="IPR017853">
    <property type="entry name" value="GH"/>
</dbReference>
<feature type="region of interest" description="Disordered" evidence="1">
    <location>
        <begin position="1"/>
        <end position="34"/>
    </location>
</feature>
<dbReference type="Pfam" id="PF00128">
    <property type="entry name" value="Alpha-amylase"/>
    <property type="match status" value="2"/>
</dbReference>
<dbReference type="SUPFAM" id="SSF51445">
    <property type="entry name" value="(Trans)glycosidases"/>
    <property type="match status" value="1"/>
</dbReference>
<keyword evidence="4" id="KW-1185">Reference proteome</keyword>
<evidence type="ECO:0000256" key="1">
    <source>
        <dbReference type="SAM" id="MobiDB-lite"/>
    </source>
</evidence>
<proteinExistence type="predicted"/>
<name>A0ABP8LCP6_9MICO</name>
<dbReference type="InterPro" id="IPR006047">
    <property type="entry name" value="GH13_cat_dom"/>
</dbReference>
<comment type="caution">
    <text evidence="3">The sequence shown here is derived from an EMBL/GenBank/DDBJ whole genome shotgun (WGS) entry which is preliminary data.</text>
</comment>
<dbReference type="SMART" id="SM00642">
    <property type="entry name" value="Aamy"/>
    <property type="match status" value="1"/>
</dbReference>
<dbReference type="CDD" id="cd11334">
    <property type="entry name" value="AmyAc_TreS"/>
    <property type="match status" value="1"/>
</dbReference>
<dbReference type="PANTHER" id="PTHR10357:SF219">
    <property type="entry name" value="MALTOSE ALPHA-D-GLUCOSYLTRANSFERASE"/>
    <property type="match status" value="1"/>
</dbReference>
<dbReference type="InterPro" id="IPR045857">
    <property type="entry name" value="O16G_dom_2"/>
</dbReference>
<dbReference type="PANTHER" id="PTHR10357">
    <property type="entry name" value="ALPHA-AMYLASE FAMILY MEMBER"/>
    <property type="match status" value="1"/>
</dbReference>
<dbReference type="RefSeq" id="WP_345216677.1">
    <property type="nucleotide sequence ID" value="NZ_BAABGN010000011.1"/>
</dbReference>
<feature type="region of interest" description="Disordered" evidence="1">
    <location>
        <begin position="407"/>
        <end position="439"/>
    </location>
</feature>
<accession>A0ABP8LCP6</accession>
<gene>
    <name evidence="3" type="ORF">GCM10023169_25890</name>
</gene>
<dbReference type="Gene3D" id="3.20.20.80">
    <property type="entry name" value="Glycosidases"/>
    <property type="match status" value="1"/>
</dbReference>
<dbReference type="EMBL" id="BAABGN010000011">
    <property type="protein sequence ID" value="GAA4426749.1"/>
    <property type="molecule type" value="Genomic_DNA"/>
</dbReference>
<evidence type="ECO:0000259" key="2">
    <source>
        <dbReference type="SMART" id="SM00642"/>
    </source>
</evidence>
<evidence type="ECO:0000313" key="3">
    <source>
        <dbReference type="EMBL" id="GAA4426749.1"/>
    </source>
</evidence>
<protein>
    <submittedName>
        <fullName evidence="3">Alpha-amylase family protein</fullName>
    </submittedName>
</protein>
<sequence length="569" mass="64333">MTSTSSTQQPAPSPPKSNKLPEAGRTPAAGGQDDRPWYADAVIYQVDPNLFVDSNADGRGDLVGLTQRLEHIRELGATCLWILPFYETPYHDGGYDVSDHRKVDPRFGTVGDFENLVRRAHELGLRVVIELVVQHTSDQHRWFQEARRDPSSPYRDYYVWADEPEESDVEPIFPGVEDSVWEWDDVAGQYYRHVFYSHEPDLDLSKDVVRREVADIADFWLERGVDGFRLDAVPTIMERTRAADPTDDGLWWLSEFRDHLDAGRPGAAIMGEVDEWPEKYADYFGDNRRLNLILDFWVNNHIFLALARNDAEPLVEALRQQPEPPPGARYATWLRNHDELDLERLSDEEREEVYAAFAPEEEMRIYGRGIRRRLAPMLEGDDRRIAMAHAVMLSLPGVPVLRYGDEVGQGDDLSRPERTSVRTPMQWTDGPQGGFSKSDDGLAAHLITDGEFDYRRRNVVDQAREADSLLDRLRDLVHARRAVPEAVNRAYHPVDVGVPGVLAMRHDGDGTSVLMLVNLTPDKVVARAPEFSLDGAQEILVDPASKGSGRDGDGLALAGYGYRWIRVGV</sequence>
<reference evidence="4" key="1">
    <citation type="journal article" date="2019" name="Int. J. Syst. Evol. Microbiol.">
        <title>The Global Catalogue of Microorganisms (GCM) 10K type strain sequencing project: providing services to taxonomists for standard genome sequencing and annotation.</title>
        <authorList>
            <consortium name="The Broad Institute Genomics Platform"/>
            <consortium name="The Broad Institute Genome Sequencing Center for Infectious Disease"/>
            <person name="Wu L."/>
            <person name="Ma J."/>
        </authorList>
    </citation>
    <scope>NUCLEOTIDE SEQUENCE [LARGE SCALE GENOMIC DNA]</scope>
    <source>
        <strain evidence="4">JCM 17810</strain>
    </source>
</reference>
<feature type="domain" description="Glycosyl hydrolase family 13 catalytic" evidence="2">
    <location>
        <begin position="45"/>
        <end position="443"/>
    </location>
</feature>
<evidence type="ECO:0000313" key="4">
    <source>
        <dbReference type="Proteomes" id="UP001500622"/>
    </source>
</evidence>
<organism evidence="3 4">
    <name type="scientific">Georgenia halophila</name>
    <dbReference type="NCBI Taxonomy" id="620889"/>
    <lineage>
        <taxon>Bacteria</taxon>
        <taxon>Bacillati</taxon>
        <taxon>Actinomycetota</taxon>
        <taxon>Actinomycetes</taxon>
        <taxon>Micrococcales</taxon>
        <taxon>Bogoriellaceae</taxon>
        <taxon>Georgenia</taxon>
    </lineage>
</organism>
<dbReference type="Proteomes" id="UP001500622">
    <property type="component" value="Unassembled WGS sequence"/>
</dbReference>
<feature type="compositionally biased region" description="Low complexity" evidence="1">
    <location>
        <begin position="1"/>
        <end position="10"/>
    </location>
</feature>